<dbReference type="EMBL" id="JAQMWT010000167">
    <property type="protein sequence ID" value="KAJ8608528.1"/>
    <property type="molecule type" value="Genomic_DNA"/>
</dbReference>
<dbReference type="Proteomes" id="UP001230188">
    <property type="component" value="Unassembled WGS sequence"/>
</dbReference>
<keyword evidence="4" id="KW-1185">Reference proteome</keyword>
<organism evidence="3 4">
    <name type="scientific">Chrysophaeum taylorii</name>
    <dbReference type="NCBI Taxonomy" id="2483200"/>
    <lineage>
        <taxon>Eukaryota</taxon>
        <taxon>Sar</taxon>
        <taxon>Stramenopiles</taxon>
        <taxon>Ochrophyta</taxon>
        <taxon>Pelagophyceae</taxon>
        <taxon>Pelagomonadales</taxon>
        <taxon>Pelagomonadaceae</taxon>
        <taxon>Chrysophaeum</taxon>
    </lineage>
</organism>
<gene>
    <name evidence="3" type="ORF">CTAYLR_005752</name>
</gene>
<dbReference type="AlphaFoldDB" id="A0AAD7XN60"/>
<sequence length="694" mass="76636">MNSGRELPEVDVERLKVWDGHRCSGVLYKKGGTGSRGRRNWNKRHFLIHHDIGRTENYELAYFKGEVAISKAVRRHAKGVLSLAGCIVTESSTDHRKGDVGFEFQLVGARDATFEMYASTQAEQQQWCETLRYVITVANARRSWLMGVTSGAAASLAAEIGLATPQGDDRPLSPQGDDDQSPKKKKFPLLPARFHLSSKTNESASREQQRRAMVSPVTSEDEDIDTISASHEGSESVEEEEEEEEEVVDNDDEEDEEEEQVTKTTDNPSSSRQGSENVDEEEEEDKWAVETTEPAIESVEEVEEECISEITGQVVFSLRLDVDCVGYPPDSSERANLRDNFAADVSRVLKDSAGTPTVRVVDIRPAVDLDWLTIVDFEVECVPGEVVAKKLQAALSDTGSIIYAGDVTAFVDCEHGLELRPAADTVLRSETRAALSPEPAVAAILLRYAGDRTAEEVSFNVTLRFGGRRRQFRVLDPFVLRRSACWVWPQDVLETIGFKGVSAPWVDVVSLTPTTLGLAPHLATALPFTPQPRFGGLTALAATLLRRDAEYDVQVRDRRLEAFDRLDDADRAKLREIFAKLGVNTDDDDQVPIRRPALEATIKKIATDARTLVDDQHSAYVEGFDTDNQCRALDHADAVRAHHRSTIGNAEQSALANAALADANGTGLVSKIDCALIIAAWIQTTLDPNKFQLF</sequence>
<protein>
    <recommendedName>
        <fullName evidence="2">PH domain-containing protein</fullName>
    </recommendedName>
</protein>
<dbReference type="Pfam" id="PF00169">
    <property type="entry name" value="PH"/>
    <property type="match status" value="1"/>
</dbReference>
<comment type="caution">
    <text evidence="3">The sequence shown here is derived from an EMBL/GenBank/DDBJ whole genome shotgun (WGS) entry which is preliminary data.</text>
</comment>
<evidence type="ECO:0000313" key="4">
    <source>
        <dbReference type="Proteomes" id="UP001230188"/>
    </source>
</evidence>
<dbReference type="InterPro" id="IPR001849">
    <property type="entry name" value="PH_domain"/>
</dbReference>
<evidence type="ECO:0000259" key="2">
    <source>
        <dbReference type="PROSITE" id="PS50003"/>
    </source>
</evidence>
<feature type="compositionally biased region" description="Polar residues" evidence="1">
    <location>
        <begin position="262"/>
        <end position="275"/>
    </location>
</feature>
<proteinExistence type="predicted"/>
<dbReference type="InterPro" id="IPR011993">
    <property type="entry name" value="PH-like_dom_sf"/>
</dbReference>
<evidence type="ECO:0000256" key="1">
    <source>
        <dbReference type="SAM" id="MobiDB-lite"/>
    </source>
</evidence>
<dbReference type="SUPFAM" id="SSF50729">
    <property type="entry name" value="PH domain-like"/>
    <property type="match status" value="1"/>
</dbReference>
<feature type="region of interest" description="Disordered" evidence="1">
    <location>
        <begin position="164"/>
        <end position="298"/>
    </location>
</feature>
<dbReference type="PROSITE" id="PS50003">
    <property type="entry name" value="PH_DOMAIN"/>
    <property type="match status" value="1"/>
</dbReference>
<reference evidence="3" key="1">
    <citation type="submission" date="2023-01" db="EMBL/GenBank/DDBJ databases">
        <title>Metagenome sequencing of chrysophaentin producing Chrysophaeum taylorii.</title>
        <authorList>
            <person name="Davison J."/>
            <person name="Bewley C."/>
        </authorList>
    </citation>
    <scope>NUCLEOTIDE SEQUENCE</scope>
    <source>
        <strain evidence="3">NIES-1699</strain>
    </source>
</reference>
<dbReference type="Gene3D" id="2.30.29.30">
    <property type="entry name" value="Pleckstrin-homology domain (PH domain)/Phosphotyrosine-binding domain (PTB)"/>
    <property type="match status" value="1"/>
</dbReference>
<evidence type="ECO:0000313" key="3">
    <source>
        <dbReference type="EMBL" id="KAJ8608528.1"/>
    </source>
</evidence>
<name>A0AAD7XN60_9STRA</name>
<accession>A0AAD7XN60</accession>
<dbReference type="SMART" id="SM00233">
    <property type="entry name" value="PH"/>
    <property type="match status" value="1"/>
</dbReference>
<feature type="domain" description="PH" evidence="2">
    <location>
        <begin position="20"/>
        <end position="136"/>
    </location>
</feature>
<feature type="compositionally biased region" description="Acidic residues" evidence="1">
    <location>
        <begin position="235"/>
        <end position="259"/>
    </location>
</feature>